<comment type="caution">
    <text evidence="2">The sequence shown here is derived from an EMBL/GenBank/DDBJ whole genome shotgun (WGS) entry which is preliminary data.</text>
</comment>
<accession>A0ABQ0KRV6</accession>
<evidence type="ECO:0000256" key="1">
    <source>
        <dbReference type="SAM" id="MobiDB-lite"/>
    </source>
</evidence>
<dbReference type="EMBL" id="BCTA01000091">
    <property type="protein sequence ID" value="GAT12238.1"/>
    <property type="molecule type" value="Genomic_DNA"/>
</dbReference>
<evidence type="ECO:0000313" key="2">
    <source>
        <dbReference type="EMBL" id="GAT12238.1"/>
    </source>
</evidence>
<dbReference type="Proteomes" id="UP000069773">
    <property type="component" value="Unassembled WGS sequence"/>
</dbReference>
<keyword evidence="2" id="KW-0489">Methyltransferase</keyword>
<sequence length="79" mass="8450">MAMAMVPIVSPPTPTIIATPPGGHNHQRHRGSDGSAMADATGKSEDMVINRDEGSMVVAVFGAHGRYRGIAWCTRQPRH</sequence>
<name>A0ABQ0KRV6_MYCNV</name>
<evidence type="ECO:0000313" key="3">
    <source>
        <dbReference type="Proteomes" id="UP000069773"/>
    </source>
</evidence>
<feature type="region of interest" description="Disordered" evidence="1">
    <location>
        <begin position="9"/>
        <end position="41"/>
    </location>
</feature>
<proteinExistence type="predicted"/>
<organism evidence="2 3">
    <name type="scientific">Mycolicibacterium novocastrense</name>
    <name type="common">Mycobacterium novocastrense</name>
    <dbReference type="NCBI Taxonomy" id="59813"/>
    <lineage>
        <taxon>Bacteria</taxon>
        <taxon>Bacillati</taxon>
        <taxon>Actinomycetota</taxon>
        <taxon>Actinomycetes</taxon>
        <taxon>Mycobacteriales</taxon>
        <taxon>Mycobacteriaceae</taxon>
        <taxon>Mycolicibacterium</taxon>
    </lineage>
</organism>
<gene>
    <name evidence="2" type="ORF">RMCN_5371</name>
</gene>
<keyword evidence="2" id="KW-0808">Transferase</keyword>
<dbReference type="GO" id="GO:0032259">
    <property type="term" value="P:methylation"/>
    <property type="evidence" value="ECO:0007669"/>
    <property type="project" value="UniProtKB-KW"/>
</dbReference>
<reference evidence="2 3" key="1">
    <citation type="journal article" date="2016" name="Genome Announc.">
        <title>Draft Genome Sequences of Five Rapidly Growing Mycobacterium Species, M. thermoresistibile, M. fortuitum subsp. acetamidolyticum, M. canariasense, M. brisbanense, and M. novocastrense.</title>
        <authorList>
            <person name="Katahira K."/>
            <person name="Ogura Y."/>
            <person name="Gotoh Y."/>
            <person name="Hayashi T."/>
        </authorList>
    </citation>
    <scope>NUCLEOTIDE SEQUENCE [LARGE SCALE GENOMIC DNA]</scope>
    <source>
        <strain evidence="2 3">JCM18114</strain>
    </source>
</reference>
<protein>
    <submittedName>
        <fullName evidence="2">SAM-dependent methyltransferase</fullName>
    </submittedName>
</protein>
<keyword evidence="3" id="KW-1185">Reference proteome</keyword>
<dbReference type="GO" id="GO:0008168">
    <property type="term" value="F:methyltransferase activity"/>
    <property type="evidence" value="ECO:0007669"/>
    <property type="project" value="UniProtKB-KW"/>
</dbReference>